<comment type="caution">
    <text evidence="3">The sequence shown here is derived from an EMBL/GenBank/DDBJ whole genome shotgun (WGS) entry which is preliminary data.</text>
</comment>
<feature type="compositionally biased region" description="Basic and acidic residues" evidence="1">
    <location>
        <begin position="123"/>
        <end position="142"/>
    </location>
</feature>
<reference evidence="3 4" key="1">
    <citation type="submission" date="2024-06" db="EMBL/GenBank/DDBJ databases">
        <title>The Natural Products Discovery Center: Release of the First 8490 Sequenced Strains for Exploring Actinobacteria Biosynthetic Diversity.</title>
        <authorList>
            <person name="Kalkreuter E."/>
            <person name="Kautsar S.A."/>
            <person name="Yang D."/>
            <person name="Bader C.D."/>
            <person name="Teijaro C.N."/>
            <person name="Fluegel L."/>
            <person name="Davis C.M."/>
            <person name="Simpson J.R."/>
            <person name="Lauterbach L."/>
            <person name="Steele A.D."/>
            <person name="Gui C."/>
            <person name="Meng S."/>
            <person name="Li G."/>
            <person name="Viehrig K."/>
            <person name="Ye F."/>
            <person name="Su P."/>
            <person name="Kiefer A.F."/>
            <person name="Nichols A."/>
            <person name="Cepeda A.J."/>
            <person name="Yan W."/>
            <person name="Fan B."/>
            <person name="Jiang Y."/>
            <person name="Adhikari A."/>
            <person name="Zheng C.-J."/>
            <person name="Schuster L."/>
            <person name="Cowan T.M."/>
            <person name="Smanski M.J."/>
            <person name="Chevrette M.G."/>
            <person name="De Carvalho L.P.S."/>
            <person name="Shen B."/>
        </authorList>
    </citation>
    <scope>NUCLEOTIDE SEQUENCE [LARGE SCALE GENOMIC DNA]</scope>
    <source>
        <strain evidence="3 4">NPDC052768</strain>
    </source>
</reference>
<keyword evidence="4" id="KW-1185">Reference proteome</keyword>
<dbReference type="EMBL" id="JBFATE010000002">
    <property type="protein sequence ID" value="MEV5245081.1"/>
    <property type="molecule type" value="Genomic_DNA"/>
</dbReference>
<proteinExistence type="predicted"/>
<evidence type="ECO:0000259" key="2">
    <source>
        <dbReference type="Pfam" id="PF13699"/>
    </source>
</evidence>
<sequence length="374" mass="40188">MLRQAGHPWAQEQHQHTAGCGHERNQAAATVQRSAVHDVLRAPGRPLDAPTRTDMEARLGADFSDVRIHDDTAARNSAAEVGARAYTSGNHIVIGQGGGDPHTLAHELTHVIQQRRGPVAGTDHGDGLKVSDPDDRFEREAEASAVRAMNGPARSEAPVEEHTRTGRHTDVPLQRVATRGATGSLPLPAWDRQPPVWEQARFGPAAHNGPLKRMGGTSVTVTLGPSVLAPANSYGGSRPGAGECTLVNELNARDGGGWIKGHLWNDNLGGHGVSENLTPMTDSTNQNFNRRFEEPLKRMLWACANHAQTNASSPVWYGVAFTVGTYGRMSADPAELEYLVPEGVEYSASYMQMDRATSVITPVAAPQGFPPEIR</sequence>
<protein>
    <submittedName>
        <fullName evidence="3">DUF4157 domain-containing protein</fullName>
    </submittedName>
</protein>
<dbReference type="Pfam" id="PF13699">
    <property type="entry name" value="eCIS_core"/>
    <property type="match status" value="1"/>
</dbReference>
<dbReference type="Proteomes" id="UP001552527">
    <property type="component" value="Unassembled WGS sequence"/>
</dbReference>
<gene>
    <name evidence="3" type="ORF">AB0K95_07325</name>
</gene>
<organism evidence="3 4">
    <name type="scientific">Streptomyces werraensis</name>
    <dbReference type="NCBI Taxonomy" id="68284"/>
    <lineage>
        <taxon>Bacteria</taxon>
        <taxon>Bacillati</taxon>
        <taxon>Actinomycetota</taxon>
        <taxon>Actinomycetes</taxon>
        <taxon>Kitasatosporales</taxon>
        <taxon>Streptomycetaceae</taxon>
        <taxon>Streptomyces</taxon>
    </lineage>
</organism>
<feature type="region of interest" description="Disordered" evidence="1">
    <location>
        <begin position="117"/>
        <end position="170"/>
    </location>
</feature>
<feature type="compositionally biased region" description="Basic and acidic residues" evidence="1">
    <location>
        <begin position="157"/>
        <end position="170"/>
    </location>
</feature>
<dbReference type="InterPro" id="IPR025295">
    <property type="entry name" value="eCIS_core_dom"/>
</dbReference>
<evidence type="ECO:0000256" key="1">
    <source>
        <dbReference type="SAM" id="MobiDB-lite"/>
    </source>
</evidence>
<feature type="region of interest" description="Disordered" evidence="1">
    <location>
        <begin position="1"/>
        <end position="28"/>
    </location>
</feature>
<name>A0ABV3JA94_9ACTN</name>
<evidence type="ECO:0000313" key="3">
    <source>
        <dbReference type="EMBL" id="MEV5245081.1"/>
    </source>
</evidence>
<feature type="domain" description="eCIS core" evidence="2">
    <location>
        <begin position="46"/>
        <end position="117"/>
    </location>
</feature>
<evidence type="ECO:0000313" key="4">
    <source>
        <dbReference type="Proteomes" id="UP001552527"/>
    </source>
</evidence>
<accession>A0ABV3JA94</accession>